<protein>
    <recommendedName>
        <fullName evidence="1">tRNA uridine(34) hydroxylase</fullName>
        <ecNumber evidence="1">1.14.-.-</ecNumber>
    </recommendedName>
    <alternativeName>
        <fullName evidence="1">tRNA hydroxylation protein O</fullName>
    </alternativeName>
</protein>
<comment type="catalytic activity">
    <reaction evidence="1">
        <text>uridine(34) in tRNA + AH2 + O2 = 5-hydroxyuridine(34) in tRNA + A + H2O</text>
        <dbReference type="Rhea" id="RHEA:64224"/>
        <dbReference type="Rhea" id="RHEA-COMP:11727"/>
        <dbReference type="Rhea" id="RHEA-COMP:13381"/>
        <dbReference type="ChEBI" id="CHEBI:13193"/>
        <dbReference type="ChEBI" id="CHEBI:15377"/>
        <dbReference type="ChEBI" id="CHEBI:15379"/>
        <dbReference type="ChEBI" id="CHEBI:17499"/>
        <dbReference type="ChEBI" id="CHEBI:65315"/>
        <dbReference type="ChEBI" id="CHEBI:136877"/>
    </reaction>
</comment>
<dbReference type="Proteomes" id="UP000736583">
    <property type="component" value="Unassembled WGS sequence"/>
</dbReference>
<gene>
    <name evidence="1" type="primary">trhO</name>
    <name evidence="3" type="ORF">KQI89_05255</name>
</gene>
<dbReference type="HAMAP" id="MF_00469">
    <property type="entry name" value="TrhO"/>
    <property type="match status" value="1"/>
</dbReference>
<dbReference type="Pfam" id="PF12368">
    <property type="entry name" value="Rhodanese_C"/>
    <property type="match status" value="1"/>
</dbReference>
<comment type="caution">
    <text evidence="3">The sequence shown here is derived from an EMBL/GenBank/DDBJ whole genome shotgun (WGS) entry which is preliminary data.</text>
</comment>
<feature type="domain" description="Rhodanese" evidence="2">
    <location>
        <begin position="127"/>
        <end position="221"/>
    </location>
</feature>
<dbReference type="InterPro" id="IPR001763">
    <property type="entry name" value="Rhodanese-like_dom"/>
</dbReference>
<organism evidence="3 4">
    <name type="scientific">Clostridium simiarum</name>
    <dbReference type="NCBI Taxonomy" id="2841506"/>
    <lineage>
        <taxon>Bacteria</taxon>
        <taxon>Bacillati</taxon>
        <taxon>Bacillota</taxon>
        <taxon>Clostridia</taxon>
        <taxon>Eubacteriales</taxon>
        <taxon>Clostridiaceae</taxon>
        <taxon>Clostridium</taxon>
    </lineage>
</organism>
<comment type="function">
    <text evidence="1">Catalyzes oxygen-dependent 5-hydroxyuridine (ho5U) modification at position 34 in tRNAs.</text>
</comment>
<dbReference type="PROSITE" id="PS50206">
    <property type="entry name" value="RHODANESE_3"/>
    <property type="match status" value="1"/>
</dbReference>
<evidence type="ECO:0000256" key="1">
    <source>
        <dbReference type="HAMAP-Rule" id="MF_00469"/>
    </source>
</evidence>
<dbReference type="InterPro" id="IPR022111">
    <property type="entry name" value="Rhodanese_C"/>
</dbReference>
<dbReference type="EC" id="1.14.-.-" evidence="1"/>
<dbReference type="Pfam" id="PF00581">
    <property type="entry name" value="Rhodanese"/>
    <property type="match status" value="1"/>
</dbReference>
<evidence type="ECO:0000259" key="2">
    <source>
        <dbReference type="PROSITE" id="PS50206"/>
    </source>
</evidence>
<dbReference type="PANTHER" id="PTHR43268">
    <property type="entry name" value="THIOSULFATE SULFURTRANSFERASE/RHODANESE-LIKE DOMAIN-CONTAINING PROTEIN 2"/>
    <property type="match status" value="1"/>
</dbReference>
<dbReference type="NCBIfam" id="NF001133">
    <property type="entry name" value="PRK00142.1-1"/>
    <property type="match status" value="1"/>
</dbReference>
<dbReference type="PANTHER" id="PTHR43268:SF3">
    <property type="entry name" value="RHODANESE-LIKE DOMAIN-CONTAINING PROTEIN 7-RELATED"/>
    <property type="match status" value="1"/>
</dbReference>
<keyword evidence="1" id="KW-0819">tRNA processing</keyword>
<keyword evidence="4" id="KW-1185">Reference proteome</keyword>
<dbReference type="EMBL" id="JAHLQL010000001">
    <property type="protein sequence ID" value="MBU5591165.1"/>
    <property type="molecule type" value="Genomic_DNA"/>
</dbReference>
<evidence type="ECO:0000313" key="3">
    <source>
        <dbReference type="EMBL" id="MBU5591165.1"/>
    </source>
</evidence>
<accession>A0ABS6EY67</accession>
<dbReference type="SMART" id="SM00450">
    <property type="entry name" value="RHOD"/>
    <property type="match status" value="1"/>
</dbReference>
<sequence>MENRKDYRVLLYYKFVHIEDVEEFSKEHLNLCKDLGLKGRILVAHEGINGTVSGDIESTNEYIKVMHEDERFKDMVFKIDEVYENAFKKIFVRLRKSIITLNEENEVDPNEKTGKYLKPEEFYEALQDENVIVVDGRNDYEYEIGHFKNAIRPDVKAFKEFPKWIDENLSSYKDKKIITYCTGGIRCEKLTGVLLNKGFKDVAQLEGGIVTYSKDPKVKGRLFHGKCYVFDERISVKINNTDEDIVISKCRHCGKPCDRYINCANDACHDQHICCEQCEEEHNGFCSNECKDYVIVHPEKNSHLRKAKLNKL</sequence>
<evidence type="ECO:0000313" key="4">
    <source>
        <dbReference type="Proteomes" id="UP000736583"/>
    </source>
</evidence>
<name>A0ABS6EY67_9CLOT</name>
<dbReference type="CDD" id="cd01518">
    <property type="entry name" value="RHOD_YceA"/>
    <property type="match status" value="1"/>
</dbReference>
<dbReference type="InterPro" id="IPR040503">
    <property type="entry name" value="TRHO_N"/>
</dbReference>
<dbReference type="InterPro" id="IPR020936">
    <property type="entry name" value="TrhO"/>
</dbReference>
<dbReference type="NCBIfam" id="NF001135">
    <property type="entry name" value="PRK00142.1-3"/>
    <property type="match status" value="1"/>
</dbReference>
<keyword evidence="1" id="KW-0560">Oxidoreductase</keyword>
<dbReference type="RefSeq" id="WP_216456183.1">
    <property type="nucleotide sequence ID" value="NZ_JAHLQL010000001.1"/>
</dbReference>
<dbReference type="Pfam" id="PF17773">
    <property type="entry name" value="UPF0176_N"/>
    <property type="match status" value="1"/>
</dbReference>
<proteinExistence type="inferred from homology"/>
<reference evidence="3 4" key="1">
    <citation type="submission" date="2021-06" db="EMBL/GenBank/DDBJ databases">
        <authorList>
            <person name="Sun Q."/>
            <person name="Li D."/>
        </authorList>
    </citation>
    <scope>NUCLEOTIDE SEQUENCE [LARGE SCALE GENOMIC DNA]</scope>
    <source>
        <strain evidence="3 4">MSJ-4</strain>
    </source>
</reference>
<comment type="similarity">
    <text evidence="1">Belongs to the TrhO family.</text>
</comment>